<feature type="compositionally biased region" description="Acidic residues" evidence="1">
    <location>
        <begin position="191"/>
        <end position="204"/>
    </location>
</feature>
<keyword evidence="3" id="KW-1185">Reference proteome</keyword>
<gene>
    <name evidence="2" type="ORF">NLJ89_g11833</name>
</gene>
<dbReference type="Proteomes" id="UP001148786">
    <property type="component" value="Unassembled WGS sequence"/>
</dbReference>
<sequence>MRSTRTPSPDRRLSRASVNYVAAKWLAGSYGSVRLVITVNIDLTTLPNDQGLKNQKGEVIKVKKLKELSVESWASVAHDSLLLENEEGSALSPQRLLEFKNRIISAKGEIANPKHLAAEYYAVEQGPLAGSTRTRQVFAIHDPYKVFSESDTPTAPTAPTAPTTPGELTPNMLSPNCPAPDTDSPPNTDSPDPDGPDGPDPDGP</sequence>
<comment type="caution">
    <text evidence="2">The sequence shown here is derived from an EMBL/GenBank/DDBJ whole genome shotgun (WGS) entry which is preliminary data.</text>
</comment>
<feature type="compositionally biased region" description="Low complexity" evidence="1">
    <location>
        <begin position="152"/>
        <end position="165"/>
    </location>
</feature>
<dbReference type="EMBL" id="JANKHO010003091">
    <property type="protein sequence ID" value="KAJ3486228.1"/>
    <property type="molecule type" value="Genomic_DNA"/>
</dbReference>
<evidence type="ECO:0000313" key="3">
    <source>
        <dbReference type="Proteomes" id="UP001148786"/>
    </source>
</evidence>
<organism evidence="2 3">
    <name type="scientific">Agrocybe chaxingu</name>
    <dbReference type="NCBI Taxonomy" id="84603"/>
    <lineage>
        <taxon>Eukaryota</taxon>
        <taxon>Fungi</taxon>
        <taxon>Dikarya</taxon>
        <taxon>Basidiomycota</taxon>
        <taxon>Agaricomycotina</taxon>
        <taxon>Agaricomycetes</taxon>
        <taxon>Agaricomycetidae</taxon>
        <taxon>Agaricales</taxon>
        <taxon>Agaricineae</taxon>
        <taxon>Strophariaceae</taxon>
        <taxon>Agrocybe</taxon>
    </lineage>
</organism>
<evidence type="ECO:0000256" key="1">
    <source>
        <dbReference type="SAM" id="MobiDB-lite"/>
    </source>
</evidence>
<feature type="compositionally biased region" description="Low complexity" evidence="1">
    <location>
        <begin position="180"/>
        <end position="190"/>
    </location>
</feature>
<name>A0A9W8MMP3_9AGAR</name>
<dbReference type="AlphaFoldDB" id="A0A9W8MMP3"/>
<accession>A0A9W8MMP3</accession>
<proteinExistence type="predicted"/>
<feature type="region of interest" description="Disordered" evidence="1">
    <location>
        <begin position="147"/>
        <end position="204"/>
    </location>
</feature>
<protein>
    <submittedName>
        <fullName evidence="2">Uncharacterized protein</fullName>
    </submittedName>
</protein>
<evidence type="ECO:0000313" key="2">
    <source>
        <dbReference type="EMBL" id="KAJ3486228.1"/>
    </source>
</evidence>
<reference evidence="2" key="1">
    <citation type="submission" date="2022-07" db="EMBL/GenBank/DDBJ databases">
        <title>Genome Sequence of Agrocybe chaxingu.</title>
        <authorList>
            <person name="Buettner E."/>
        </authorList>
    </citation>
    <scope>NUCLEOTIDE SEQUENCE</scope>
    <source>
        <strain evidence="2">MP-N11</strain>
    </source>
</reference>